<dbReference type="Gene3D" id="2.40.10.120">
    <property type="match status" value="1"/>
</dbReference>
<keyword evidence="2" id="KW-1185">Reference proteome</keyword>
<dbReference type="InterPro" id="IPR009003">
    <property type="entry name" value="Peptidase_S1_PA"/>
</dbReference>
<comment type="caution">
    <text evidence="1">The sequence shown here is derived from an EMBL/GenBank/DDBJ whole genome shotgun (WGS) entry which is preliminary data.</text>
</comment>
<dbReference type="PANTHER" id="PTHR43019">
    <property type="entry name" value="SERINE ENDOPROTEASE DEGS"/>
    <property type="match status" value="1"/>
</dbReference>
<evidence type="ECO:0000313" key="2">
    <source>
        <dbReference type="Proteomes" id="UP001152795"/>
    </source>
</evidence>
<accession>A0A7D9ID70</accession>
<reference evidence="1" key="1">
    <citation type="submission" date="2020-04" db="EMBL/GenBank/DDBJ databases">
        <authorList>
            <person name="Alioto T."/>
            <person name="Alioto T."/>
            <person name="Gomez Garrido J."/>
        </authorList>
    </citation>
    <scope>NUCLEOTIDE SEQUENCE</scope>
    <source>
        <strain evidence="1">A484AB</strain>
    </source>
</reference>
<dbReference type="Pfam" id="PF13365">
    <property type="entry name" value="Trypsin_2"/>
    <property type="match status" value="1"/>
</dbReference>
<organism evidence="1 2">
    <name type="scientific">Paramuricea clavata</name>
    <name type="common">Red gorgonian</name>
    <name type="synonym">Violescent sea-whip</name>
    <dbReference type="NCBI Taxonomy" id="317549"/>
    <lineage>
        <taxon>Eukaryota</taxon>
        <taxon>Metazoa</taxon>
        <taxon>Cnidaria</taxon>
        <taxon>Anthozoa</taxon>
        <taxon>Octocorallia</taxon>
        <taxon>Malacalcyonacea</taxon>
        <taxon>Plexauridae</taxon>
        <taxon>Paramuricea</taxon>
    </lineage>
</organism>
<dbReference type="EMBL" id="CACRXK020004359">
    <property type="protein sequence ID" value="CAB4002450.1"/>
    <property type="molecule type" value="Genomic_DNA"/>
</dbReference>
<protein>
    <submittedName>
        <fullName evidence="1">Uncharacterized protein</fullName>
    </submittedName>
</protein>
<dbReference type="SUPFAM" id="SSF50494">
    <property type="entry name" value="Trypsin-like serine proteases"/>
    <property type="match status" value="1"/>
</dbReference>
<dbReference type="Proteomes" id="UP001152795">
    <property type="component" value="Unassembled WGS sequence"/>
</dbReference>
<proteinExistence type="predicted"/>
<dbReference type="PANTHER" id="PTHR43019:SF23">
    <property type="entry name" value="PROTEASE DO-LIKE 5, CHLOROPLASTIC"/>
    <property type="match status" value="1"/>
</dbReference>
<evidence type="ECO:0000313" key="1">
    <source>
        <dbReference type="EMBL" id="CAB4002450.1"/>
    </source>
</evidence>
<dbReference type="AlphaFoldDB" id="A0A7D9ID70"/>
<gene>
    <name evidence="1" type="ORF">PACLA_8A028971</name>
</gene>
<sequence length="454" mass="50917">MSCRLFSTLIVSVVVLGQLFSISYGKSQDIKDPSEIFHKYHTAVVTVVTDKGRGTGFSIDPQVYLITGTETKIRFVITAFHVVKGAARVGLYLYQDEKDDEGNWKKDICPAEIWGFDIVRDVALLYIACDTCNCTRLEALQTRLSTVNAGETILVIGDSAKRRPHSVVDGRLSDTNFTVSLTSLNYKQLDEDIAATPLVSRVHGLIGSVYLGDSGSAVMDRSGNVIGMILGKRGDLIYCVTIDEISKARGQILDTKSPSFVACTAHESALLGRTYWGNSSGKSINEMNALATAMNAQYFAIAHDGLEAHAFTFHVLWWEILPENDYIKEDASQCRCEMTSFTDGKQRLERTKDGKVMCGCSENACRINSYYQRRFGEDNDRRWAVYKRVSRSLDNRYYVPSKESRASMEDIGGEIDYWKQKVEILSIEKENLVSDGHMCRFELSYLSVQTLEER</sequence>
<name>A0A7D9ID70_PARCT</name>